<evidence type="ECO:0000313" key="5">
    <source>
        <dbReference type="Ensembl" id="ENSP00000492008.1"/>
    </source>
</evidence>
<keyword evidence="3" id="KW-1133">Transmembrane helix</keyword>
<dbReference type="Bgee" id="ENSG00000177301">
    <property type="expression patterns" value="Expressed in Brodmann (1909) area 23 and 144 other cell types or tissues"/>
</dbReference>
<reference evidence="5" key="5">
    <citation type="submission" date="2025-09" db="UniProtKB">
        <authorList>
            <consortium name="Ensembl"/>
        </authorList>
    </citation>
    <scope>IDENTIFICATION</scope>
</reference>
<dbReference type="EMBL" id="AL365361">
    <property type="status" value="NOT_ANNOTATED_CDS"/>
    <property type="molecule type" value="Genomic_DNA"/>
</dbReference>
<evidence type="ECO:0000256" key="1">
    <source>
        <dbReference type="ARBA" id="ARBA00004141"/>
    </source>
</evidence>
<dbReference type="MassIVE" id="A0A1W2PR01"/>
<keyword evidence="4" id="KW-0472">Membrane</keyword>
<dbReference type="HGNC" id="HGNC:6220">
    <property type="gene designation" value="KCNA2"/>
</dbReference>
<dbReference type="OpenTargets" id="ENSG00000177301"/>
<name>A0A1W2PR01_HUMAN</name>
<protein>
    <submittedName>
        <fullName evidence="5">Potassium voltage-gated channel subfamily A member 2</fullName>
    </submittedName>
</protein>
<reference evidence="5 6" key="2">
    <citation type="journal article" date="2004" name="Nature">
        <title>Finishing the euchromatic sequence of the human genome.</title>
        <authorList>
            <consortium name="International Human Genome Sequencing Consortium"/>
        </authorList>
    </citation>
    <scope>NUCLEOTIDE SEQUENCE [LARGE SCALE GENOMIC DNA]</scope>
</reference>
<dbReference type="GeneTree" id="ENSGT00940000158688"/>
<comment type="subcellular location">
    <subcellularLocation>
        <location evidence="1">Membrane</location>
        <topology evidence="1">Multi-pass membrane protein</topology>
    </subcellularLocation>
</comment>
<organism evidence="5 6">
    <name type="scientific">Homo sapiens</name>
    <name type="common">Human</name>
    <dbReference type="NCBI Taxonomy" id="9606"/>
    <lineage>
        <taxon>Eukaryota</taxon>
        <taxon>Metazoa</taxon>
        <taxon>Chordata</taxon>
        <taxon>Craniata</taxon>
        <taxon>Vertebrata</taxon>
        <taxon>Euteleostomi</taxon>
        <taxon>Mammalia</taxon>
        <taxon>Eutheria</taxon>
        <taxon>Euarchontoglires</taxon>
        <taxon>Primates</taxon>
        <taxon>Haplorrhini</taxon>
        <taxon>Catarrhini</taxon>
        <taxon>Hominidae</taxon>
        <taxon>Homo</taxon>
    </lineage>
</organism>
<evidence type="ECO:0000256" key="4">
    <source>
        <dbReference type="ARBA" id="ARBA00023136"/>
    </source>
</evidence>
<gene>
    <name evidence="5" type="primary">KCNA2</name>
</gene>
<dbReference type="EMBL" id="AL358215">
    <property type="status" value="NOT_ANNOTATED_CDS"/>
    <property type="molecule type" value="Genomic_DNA"/>
</dbReference>
<dbReference type="Proteomes" id="UP000005640">
    <property type="component" value="Chromosome 1"/>
</dbReference>
<dbReference type="ChiTaRS" id="KCNA2">
    <property type="organism name" value="human"/>
</dbReference>
<dbReference type="ExpressionAtlas" id="A0A1W2PR01">
    <property type="expression patterns" value="baseline and differential"/>
</dbReference>
<dbReference type="Ensembl" id="ENST00000640774.2">
    <property type="protein sequence ID" value="ENSP00000492008.1"/>
    <property type="gene ID" value="ENSG00000177301.16"/>
</dbReference>
<dbReference type="GO" id="GO:0016020">
    <property type="term" value="C:membrane"/>
    <property type="evidence" value="ECO:0007669"/>
    <property type="project" value="UniProtKB-SubCell"/>
</dbReference>
<sequence length="113" mass="12535">MNIIDIVAIIPYFITLGTELAEKPEDAQQGQQAMSLAILRVIRLERRPLQSQKSKRGRQHLNTSHDCTLGINLVAGMTVQWTRASGPDDRQVCGSSVYKYISSISLSRVPLPS</sequence>
<reference evidence="5 6" key="1">
    <citation type="journal article" date="2001" name="Nature">
        <title>Initial sequencing and analysis of the human genome.</title>
        <authorList>
            <consortium name="International Human Genome Sequencing Consortium"/>
            <person name="Lander E.S."/>
            <person name="Linton L.M."/>
            <person name="Birren B."/>
            <person name="Nusbaum C."/>
            <person name="Zody M.C."/>
            <person name="Baldwin J."/>
            <person name="Devon K."/>
            <person name="Dewar K."/>
            <person name="Doyle M."/>
            <person name="FitzHugh W."/>
            <person name="Funke R."/>
            <person name="Gage D."/>
            <person name="Harris K."/>
            <person name="Heaford A."/>
            <person name="Howland J."/>
            <person name="Kann L."/>
            <person name="Lehoczky J."/>
            <person name="LeVine R."/>
            <person name="McEwan P."/>
            <person name="McKernan K."/>
            <person name="Meldrim J."/>
            <person name="Mesirov J.P."/>
            <person name="Miranda C."/>
            <person name="Morris W."/>
            <person name="Naylor J."/>
            <person name="Raymond C."/>
            <person name="Rosetti M."/>
            <person name="Santos R."/>
            <person name="Sheridan A."/>
            <person name="Sougnez C."/>
            <person name="Stange-Thomann N."/>
            <person name="Stojanovic N."/>
            <person name="Subramanian A."/>
            <person name="Wyman D."/>
            <person name="Rogers J."/>
            <person name="Sulston J."/>
            <person name="Ainscough R."/>
            <person name="Beck S."/>
            <person name="Bentley D."/>
            <person name="Burton J."/>
            <person name="Clee C."/>
            <person name="Carter N."/>
            <person name="Coulson A."/>
            <person name="Deadman R."/>
            <person name="Deloukas P."/>
            <person name="Dunham A."/>
            <person name="Dunham I."/>
            <person name="Durbin R."/>
            <person name="French L."/>
            <person name="Grafham D."/>
            <person name="Gregory S."/>
            <person name="Hubbard T."/>
            <person name="Humphray S."/>
            <person name="Hunt A."/>
            <person name="Jones M."/>
            <person name="Lloyd C."/>
            <person name="McMurray A."/>
            <person name="Matthews L."/>
            <person name="Mercer S."/>
            <person name="Milne S."/>
            <person name="Mullikin J.C."/>
            <person name="Mungall A."/>
            <person name="Plumb R."/>
            <person name="Ross M."/>
            <person name="Shownkeen R."/>
            <person name="Sims S."/>
            <person name="Waterston R.H."/>
            <person name="Wilson R.K."/>
            <person name="Hillier L.W."/>
            <person name="McPherson J.D."/>
            <person name="Marra M.A."/>
            <person name="Mardis E.R."/>
            <person name="Fulton L.A."/>
            <person name="Chinwalla A.T."/>
            <person name="Pepin K.H."/>
            <person name="Gish W.R."/>
            <person name="Chissoe S.L."/>
            <person name="Wendl M.C."/>
            <person name="Delehaunty K.D."/>
            <person name="Miner T.L."/>
            <person name="Delehaunty A."/>
            <person name="Kramer J.B."/>
            <person name="Cook L.L."/>
            <person name="Fulton R.S."/>
            <person name="Johnson D.L."/>
            <person name="Minx P.J."/>
            <person name="Clifton S.W."/>
            <person name="Hawkins T."/>
            <person name="Branscomb E."/>
            <person name="Predki P."/>
            <person name="Richardson P."/>
            <person name="Wenning S."/>
            <person name="Slezak T."/>
            <person name="Doggett N."/>
            <person name="Cheng J.F."/>
            <person name="Olsen A."/>
            <person name="Lucas S."/>
            <person name="Elkin C."/>
            <person name="Uberbacher E."/>
            <person name="Frazier M."/>
            <person name="Gibbs R.A."/>
            <person name="Muzny D.M."/>
            <person name="Scherer S.E."/>
            <person name="Bouck J.B."/>
            <person name="Sodergren E.J."/>
            <person name="Worley K.C."/>
            <person name="Rives C.M."/>
            <person name="Gorrell J.H."/>
            <person name="Metzker M.L."/>
            <person name="Naylor S.L."/>
            <person name="Kucherlapati R.S."/>
            <person name="Nelson D.L."/>
            <person name="Weinstock G.M."/>
            <person name="Sakaki Y."/>
            <person name="Fujiyama A."/>
            <person name="Hattori M."/>
            <person name="Yada T."/>
            <person name="Toyoda A."/>
            <person name="Itoh T."/>
            <person name="Kawagoe C."/>
            <person name="Watanabe H."/>
            <person name="Totoki Y."/>
            <person name="Taylor T."/>
            <person name="Weissenbach J."/>
            <person name="Heilig R."/>
            <person name="Saurin W."/>
            <person name="Artiguenave F."/>
            <person name="Brottier P."/>
            <person name="Bruls T."/>
            <person name="Pelletier E."/>
            <person name="Robert C."/>
            <person name="Wincker P."/>
            <person name="Smith D.R."/>
            <person name="Doucette-Stamm L."/>
            <person name="Rubenfield M."/>
            <person name="Weinstock K."/>
            <person name="Lee H.M."/>
            <person name="Dubois J."/>
            <person name="Rosenthal A."/>
            <person name="Platzer M."/>
            <person name="Nyakatura G."/>
            <person name="Taudien S."/>
            <person name="Rump A."/>
            <person name="Yang H."/>
            <person name="Yu J."/>
            <person name="Wang J."/>
            <person name="Huang G."/>
            <person name="Gu J."/>
            <person name="Hood L."/>
            <person name="Rowen L."/>
            <person name="Madan A."/>
            <person name="Qin S."/>
            <person name="Davis R.W."/>
            <person name="Federspiel N.A."/>
            <person name="Abola A.P."/>
            <person name="Proctor M.J."/>
            <person name="Myers R.M."/>
            <person name="Schmutz J."/>
            <person name="Dickson M."/>
            <person name="Grimwood J."/>
            <person name="Cox D.R."/>
            <person name="Olson M.V."/>
            <person name="Kaul R."/>
            <person name="Raymond C."/>
            <person name="Shimizu N."/>
            <person name="Kawasaki K."/>
            <person name="Minoshima S."/>
            <person name="Evans G.A."/>
            <person name="Athanasiou M."/>
            <person name="Schultz R."/>
            <person name="Roe B.A."/>
            <person name="Chen F."/>
            <person name="Pan H."/>
            <person name="Ramser J."/>
            <person name="Lehrach H."/>
            <person name="Reinhardt R."/>
            <person name="McCombie W.R."/>
            <person name="de la Bastide M."/>
            <person name="Dedhia N."/>
            <person name="Blocker H."/>
            <person name="Hornischer K."/>
            <person name="Nordsiek G."/>
            <person name="Agarwala R."/>
            <person name="Aravind L."/>
            <person name="Bailey J.A."/>
            <person name="Bateman A."/>
            <person name="Batzoglou S."/>
            <person name="Birney E."/>
            <person name="Bork P."/>
            <person name="Brown D.G."/>
            <person name="Burge C.B."/>
            <person name="Cerutti L."/>
            <person name="Chen H.C."/>
            <person name="Church D."/>
            <person name="Clamp M."/>
            <person name="Copley R.R."/>
            <person name="Doerks T."/>
            <person name="Eddy S.R."/>
            <person name="Eichler E.E."/>
            <person name="Furey T.S."/>
            <person name="Galagan J."/>
            <person name="Gilbert J.G."/>
            <person name="Harmon C."/>
            <person name="Hayashizaki Y."/>
            <person name="Haussler D."/>
            <person name="Hermjakob H."/>
            <person name="Hokamp K."/>
            <person name="Jang W."/>
            <person name="Johnson L.S."/>
            <person name="Jones T.A."/>
            <person name="Kasif S."/>
            <person name="Kaspryzk A."/>
            <person name="Kennedy S."/>
            <person name="Kent W.J."/>
            <person name="Kitts P."/>
            <person name="Koonin E.V."/>
            <person name="Korf I."/>
            <person name="Kulp D."/>
            <person name="Lancet D."/>
            <person name="Lowe T.M."/>
            <person name="McLysaght A."/>
            <person name="Mikkelsen T."/>
            <person name="Moran J.V."/>
            <person name="Mulder N."/>
            <person name="Pollara V.J."/>
            <person name="Ponting C.P."/>
            <person name="Schuler G."/>
            <person name="Schultz J."/>
            <person name="Slater G."/>
            <person name="Smit A.F."/>
            <person name="Stupka E."/>
            <person name="Szustakowski J."/>
            <person name="Thierry-Mieg D."/>
            <person name="Thierry-Mieg J."/>
            <person name="Wagner L."/>
            <person name="Wallis J."/>
            <person name="Wheeler R."/>
            <person name="Williams A."/>
            <person name="Wolf Y.I."/>
            <person name="Wolfe K.H."/>
            <person name="Yang S.P."/>
            <person name="Yeh R.F."/>
            <person name="Collins F."/>
            <person name="Guyer M.S."/>
            <person name="Peterson J."/>
            <person name="Felsenfeld A."/>
            <person name="Wetterstrand K.A."/>
            <person name="Patrinos A."/>
            <person name="Morgan M.J."/>
            <person name="de Jong P."/>
            <person name="Catanese J.J."/>
            <person name="Osoegawa K."/>
            <person name="Shizuya H."/>
            <person name="Choi S."/>
            <person name="Chen Y.J."/>
        </authorList>
    </citation>
    <scope>NUCLEOTIDE SEQUENCE [LARGE SCALE GENOMIC DNA]</scope>
</reference>
<evidence type="ECO:0000313" key="6">
    <source>
        <dbReference type="Proteomes" id="UP000005640"/>
    </source>
</evidence>
<reference evidence="5 6" key="3">
    <citation type="journal article" date="2006" name="Nature">
        <title>The DNA sequence and biological annotation of human chromosome 1.</title>
        <authorList>
            <person name="Gregory S.G."/>
            <person name="Barlow K.F."/>
            <person name="McLay K.E."/>
            <person name="Kaul R."/>
            <person name="Swarbreck D."/>
            <person name="Dunham A."/>
            <person name="Scott C.E."/>
            <person name="Howe K.L."/>
            <person name="Woodfine K."/>
            <person name="Spencer C.C."/>
            <person name="Jones M.C."/>
            <person name="Gillson C."/>
            <person name="Searle S."/>
            <person name="Zhou Y."/>
            <person name="Kokocinski F."/>
            <person name="McDonald L."/>
            <person name="Evans R."/>
            <person name="Phillips K."/>
            <person name="Atkinson A."/>
            <person name="Cooper R."/>
            <person name="Jones C."/>
            <person name="Hall R.E."/>
            <person name="Andrews T.D."/>
            <person name="Lloyd C."/>
            <person name="Ainscough R."/>
            <person name="Almeida J.P."/>
            <person name="Ambrose K.D."/>
            <person name="Anderson F."/>
            <person name="Andrew R.W."/>
            <person name="Ashwell R.I."/>
            <person name="Aubin K."/>
            <person name="Babbage A.K."/>
            <person name="Bagguley C.L."/>
            <person name="Bailey J."/>
            <person name="Beasley H."/>
            <person name="Bethel G."/>
            <person name="Bird C.P."/>
            <person name="Bray-Allen S."/>
            <person name="Brown J.Y."/>
            <person name="Brown A.J."/>
            <person name="Buckley D."/>
            <person name="Burton J."/>
            <person name="Bye J."/>
            <person name="Carder C."/>
            <person name="Chapman J.C."/>
            <person name="Clark S.Y."/>
            <person name="Clarke G."/>
            <person name="Clee C."/>
            <person name="Cobley V."/>
            <person name="Collier R.E."/>
            <person name="Corby N."/>
            <person name="Coville G.J."/>
            <person name="Davies J."/>
            <person name="Deadman R."/>
            <person name="Dunn M."/>
            <person name="Earthrowl M."/>
            <person name="Ellington A.G."/>
            <person name="Errington H."/>
            <person name="Frankish A."/>
            <person name="Frankland J."/>
            <person name="French L."/>
            <person name="Garner P."/>
            <person name="Garnett J."/>
            <person name="Gay L."/>
            <person name="Ghori M.R."/>
            <person name="Gibson R."/>
            <person name="Gilby L.M."/>
            <person name="Gillett W."/>
            <person name="Glithero R.J."/>
            <person name="Grafham D.V."/>
            <person name="Griffiths C."/>
            <person name="Griffiths-Jones S."/>
            <person name="Grocock R."/>
            <person name="Hammond S."/>
            <person name="Harrison E.S."/>
            <person name="Hart E."/>
            <person name="Haugen E."/>
            <person name="Heath P.D."/>
            <person name="Holmes S."/>
            <person name="Holt K."/>
            <person name="Howden P.J."/>
            <person name="Hunt A.R."/>
            <person name="Hunt S.E."/>
            <person name="Hunter G."/>
            <person name="Isherwood J."/>
            <person name="James R."/>
            <person name="Johnson C."/>
            <person name="Johnson D."/>
            <person name="Joy A."/>
            <person name="Kay M."/>
            <person name="Kershaw J.K."/>
            <person name="Kibukawa M."/>
            <person name="Kimberley A.M."/>
            <person name="King A."/>
            <person name="Knights A.J."/>
            <person name="Lad H."/>
            <person name="Laird G."/>
            <person name="Lawlor S."/>
            <person name="Leongamornlert D.A."/>
            <person name="Lloyd D.M."/>
            <person name="Loveland J."/>
            <person name="Lovell J."/>
            <person name="Lush M.J."/>
            <person name="Lyne R."/>
            <person name="Martin S."/>
            <person name="Mashreghi-Mohammadi M."/>
            <person name="Matthews L."/>
            <person name="Matthews N.S."/>
            <person name="McLaren S."/>
            <person name="Milne S."/>
            <person name="Mistry S."/>
            <person name="Moore M.J."/>
            <person name="Nickerson T."/>
            <person name="O'Dell C.N."/>
            <person name="Oliver K."/>
            <person name="Palmeiri A."/>
            <person name="Palmer S.A."/>
            <person name="Parker A."/>
            <person name="Patel D."/>
            <person name="Pearce A.V."/>
            <person name="Peck A.I."/>
            <person name="Pelan S."/>
            <person name="Phelps K."/>
            <person name="Phillimore B.J."/>
            <person name="Plumb R."/>
            <person name="Rajan J."/>
            <person name="Raymond C."/>
            <person name="Rouse G."/>
            <person name="Saenphimmachak C."/>
            <person name="Sehra H.K."/>
            <person name="Sheridan E."/>
            <person name="Shownkeen R."/>
            <person name="Sims S."/>
            <person name="Skuce C.D."/>
            <person name="Smith M."/>
            <person name="Steward C."/>
            <person name="Subramanian S."/>
            <person name="Sycamore N."/>
            <person name="Tracey A."/>
            <person name="Tromans A."/>
            <person name="Van Helmond Z."/>
            <person name="Wall M."/>
            <person name="Wallis J.M."/>
            <person name="White S."/>
            <person name="Whitehead S.L."/>
            <person name="Wilkinson J.E."/>
            <person name="Willey D.L."/>
            <person name="Williams H."/>
            <person name="Wilming L."/>
            <person name="Wray P.W."/>
            <person name="Wu Z."/>
            <person name="Coulson A."/>
            <person name="Vaudin M."/>
            <person name="Sulston J.E."/>
            <person name="Durbin R."/>
            <person name="Hubbard T."/>
            <person name="Wooster R."/>
            <person name="Dunham I."/>
            <person name="Carter N.P."/>
            <person name="McVean G."/>
            <person name="Ross M.T."/>
            <person name="Harrow J."/>
            <person name="Olson M.V."/>
            <person name="Beck S."/>
            <person name="Rogers J."/>
            <person name="Bentley D.R."/>
            <person name="Banerjee R."/>
            <person name="Bryant S.P."/>
            <person name="Burford D.C."/>
            <person name="Burrill W.D."/>
            <person name="Clegg S.M."/>
            <person name="Dhami P."/>
            <person name="Dovey O."/>
            <person name="Faulkner L.M."/>
            <person name="Gribble S.M."/>
            <person name="Langford C.F."/>
            <person name="Pandian R.D."/>
            <person name="Porter K.M."/>
            <person name="Prigmore E."/>
        </authorList>
    </citation>
    <scope>NUCLEOTIDE SEQUENCE [LARGE SCALE GENOMIC DNA]</scope>
</reference>
<keyword evidence="6" id="KW-1185">Reference proteome</keyword>
<dbReference type="OrthoDB" id="415460at2759"/>
<keyword evidence="2" id="KW-0812">Transmembrane</keyword>
<accession>A0A1W2PR01</accession>
<proteinExistence type="predicted"/>
<evidence type="ECO:0000256" key="3">
    <source>
        <dbReference type="ARBA" id="ARBA00022989"/>
    </source>
</evidence>
<dbReference type="InterPro" id="IPR027359">
    <property type="entry name" value="Volt_channel_dom_sf"/>
</dbReference>
<dbReference type="VEuPathDB" id="HostDB:ENSG00000177301"/>
<dbReference type="Ensembl" id="ENST00000640774.2">
    <property type="protein sequence ID" value="ENSP00000492008.1"/>
    <property type="gene ID" value="ENSG00000177301.17"/>
</dbReference>
<dbReference type="Antibodypedia" id="4539">
    <property type="antibodies" value="296 antibodies from 31 providers"/>
</dbReference>
<dbReference type="Gene3D" id="1.20.120.350">
    <property type="entry name" value="Voltage-gated potassium channels. Chain C"/>
    <property type="match status" value="1"/>
</dbReference>
<dbReference type="AlphaFoldDB" id="A0A1W2PR01"/>
<evidence type="ECO:0000256" key="2">
    <source>
        <dbReference type="ARBA" id="ARBA00022692"/>
    </source>
</evidence>
<reference evidence="5" key="4">
    <citation type="submission" date="2025-08" db="UniProtKB">
        <authorList>
            <consortium name="Ensembl"/>
        </authorList>
    </citation>
    <scope>IDENTIFICATION</scope>
</reference>